<gene>
    <name evidence="2" type="ORF">MCHLO_09648</name>
</gene>
<evidence type="ECO:0000313" key="3">
    <source>
        <dbReference type="Proteomes" id="UP000815677"/>
    </source>
</evidence>
<evidence type="ECO:0000313" key="2">
    <source>
        <dbReference type="EMBL" id="GAT52613.1"/>
    </source>
</evidence>
<evidence type="ECO:0000256" key="1">
    <source>
        <dbReference type="SAM" id="MobiDB-lite"/>
    </source>
</evidence>
<accession>A0ABQ0LNC8</accession>
<feature type="region of interest" description="Disordered" evidence="1">
    <location>
        <begin position="79"/>
        <end position="104"/>
    </location>
</feature>
<name>A0ABQ0LNC8_MYCCL</name>
<dbReference type="EMBL" id="DF847807">
    <property type="protein sequence ID" value="GAT52613.1"/>
    <property type="molecule type" value="Genomic_DNA"/>
</dbReference>
<sequence length="253" mass="28534">MRERRKASHVRLRLVANGHERHRLVLLEQLPRGQWLATARTRPRSRRSTPLVSSQVHWDTAIPASAVVACCPHHCLHHGQGSLSSSARAVPLSSSRTARPRDRPFRRYPGRVAFAVLHWLRGRRCTRSASEASRRHRRPIRLRGRKCVFATACEVVWDTAAPAVPYHRHLLAKPLRPSSSLPGLWHPYSTPQSYRRQPRVAHPHRSALPSDATTTLPAVGVADTNRQNVKMPRATSLVRLGRCTAERPSETEA</sequence>
<feature type="compositionally biased region" description="Low complexity" evidence="1">
    <location>
        <begin position="82"/>
        <end position="97"/>
    </location>
</feature>
<organism evidence="2 3">
    <name type="scientific">Mycena chlorophos</name>
    <name type="common">Agaric fungus</name>
    <name type="synonym">Agaricus chlorophos</name>
    <dbReference type="NCBI Taxonomy" id="658473"/>
    <lineage>
        <taxon>Eukaryota</taxon>
        <taxon>Fungi</taxon>
        <taxon>Dikarya</taxon>
        <taxon>Basidiomycota</taxon>
        <taxon>Agaricomycotina</taxon>
        <taxon>Agaricomycetes</taxon>
        <taxon>Agaricomycetidae</taxon>
        <taxon>Agaricales</taxon>
        <taxon>Marasmiineae</taxon>
        <taxon>Mycenaceae</taxon>
        <taxon>Mycena</taxon>
    </lineage>
</organism>
<feature type="compositionally biased region" description="Basic residues" evidence="1">
    <location>
        <begin position="196"/>
        <end position="205"/>
    </location>
</feature>
<keyword evidence="3" id="KW-1185">Reference proteome</keyword>
<protein>
    <submittedName>
        <fullName evidence="2">Uncharacterized protein</fullName>
    </submittedName>
</protein>
<feature type="region of interest" description="Disordered" evidence="1">
    <location>
        <begin position="191"/>
        <end position="214"/>
    </location>
</feature>
<dbReference type="Proteomes" id="UP000815677">
    <property type="component" value="Unassembled WGS sequence"/>
</dbReference>
<proteinExistence type="predicted"/>
<reference evidence="2" key="1">
    <citation type="submission" date="2014-09" db="EMBL/GenBank/DDBJ databases">
        <title>Genome sequence of the luminous mushroom Mycena chlorophos for searching fungal bioluminescence genes.</title>
        <authorList>
            <person name="Tanaka Y."/>
            <person name="Kasuga D."/>
            <person name="Oba Y."/>
            <person name="Hase S."/>
            <person name="Sato K."/>
            <person name="Oba Y."/>
            <person name="Sakakibara Y."/>
        </authorList>
    </citation>
    <scope>NUCLEOTIDE SEQUENCE</scope>
</reference>